<feature type="domain" description="RNA polymerase sigma factor 70 region 4 type 2" evidence="7">
    <location>
        <begin position="137"/>
        <end position="188"/>
    </location>
</feature>
<dbReference type="InterPro" id="IPR013249">
    <property type="entry name" value="RNA_pol_sigma70_r4_t2"/>
</dbReference>
<dbReference type="NCBIfam" id="TIGR02937">
    <property type="entry name" value="sigma70-ECF"/>
    <property type="match status" value="1"/>
</dbReference>
<dbReference type="InterPro" id="IPR036388">
    <property type="entry name" value="WH-like_DNA-bd_sf"/>
</dbReference>
<dbReference type="RefSeq" id="WP_171469263.1">
    <property type="nucleotide sequence ID" value="NZ_CP053452.2"/>
</dbReference>
<dbReference type="SUPFAM" id="SSF82171">
    <property type="entry name" value="DPP6 N-terminal domain-like"/>
    <property type="match status" value="1"/>
</dbReference>
<dbReference type="InterPro" id="IPR013325">
    <property type="entry name" value="RNA_pol_sigma_r2"/>
</dbReference>
<dbReference type="InterPro" id="IPR014284">
    <property type="entry name" value="RNA_pol_sigma-70_dom"/>
</dbReference>
<dbReference type="CDD" id="cd06171">
    <property type="entry name" value="Sigma70_r4"/>
    <property type="match status" value="1"/>
</dbReference>
<keyword evidence="5" id="KW-0804">Transcription</keyword>
<evidence type="ECO:0000313" key="8">
    <source>
        <dbReference type="EMBL" id="QJW92971.1"/>
    </source>
</evidence>
<accession>A0A6M5YI19</accession>
<keyword evidence="9" id="KW-1185">Reference proteome</keyword>
<evidence type="ECO:0000256" key="3">
    <source>
        <dbReference type="ARBA" id="ARBA00023082"/>
    </source>
</evidence>
<dbReference type="PANTHER" id="PTHR43133">
    <property type="entry name" value="RNA POLYMERASE ECF-TYPE SIGMA FACTO"/>
    <property type="match status" value="1"/>
</dbReference>
<dbReference type="InterPro" id="IPR013324">
    <property type="entry name" value="RNA_pol_sigma_r3/r4-like"/>
</dbReference>
<dbReference type="GO" id="GO:0006352">
    <property type="term" value="P:DNA-templated transcription initiation"/>
    <property type="evidence" value="ECO:0007669"/>
    <property type="project" value="InterPro"/>
</dbReference>
<dbReference type="Proteomes" id="UP000503447">
    <property type="component" value="Chromosome"/>
</dbReference>
<dbReference type="GO" id="GO:0003677">
    <property type="term" value="F:DNA binding"/>
    <property type="evidence" value="ECO:0007669"/>
    <property type="project" value="UniProtKB-KW"/>
</dbReference>
<evidence type="ECO:0000256" key="2">
    <source>
        <dbReference type="ARBA" id="ARBA00023015"/>
    </source>
</evidence>
<keyword evidence="3" id="KW-0731">Sigma factor</keyword>
<comment type="similarity">
    <text evidence="1">Belongs to the sigma-70 factor family. ECF subfamily.</text>
</comment>
<dbReference type="InterPro" id="IPR007627">
    <property type="entry name" value="RNA_pol_sigma70_r2"/>
</dbReference>
<reference evidence="9" key="1">
    <citation type="submission" date="2020-05" db="EMBL/GenBank/DDBJ databases">
        <title>Frigoriglobus tundricola gen. nov., sp. nov., a psychrotolerant cellulolytic planctomycete of the family Gemmataceae with two divergent copies of 16S rRNA gene.</title>
        <authorList>
            <person name="Kulichevskaya I.S."/>
            <person name="Ivanova A.A."/>
            <person name="Naumoff D.G."/>
            <person name="Beletsky A.V."/>
            <person name="Rijpstra W.I.C."/>
            <person name="Sinninghe Damste J.S."/>
            <person name="Mardanov A.V."/>
            <person name="Ravin N.V."/>
            <person name="Dedysh S.N."/>
        </authorList>
    </citation>
    <scope>NUCLEOTIDE SEQUENCE [LARGE SCALE GENOMIC DNA]</scope>
    <source>
        <strain evidence="9">PL17</strain>
    </source>
</reference>
<evidence type="ECO:0008006" key="10">
    <source>
        <dbReference type="Google" id="ProtNLM"/>
    </source>
</evidence>
<name>A0A6M5YI19_9BACT</name>
<gene>
    <name evidence="8" type="ORF">FTUN_0469</name>
</gene>
<dbReference type="Gene3D" id="1.10.10.10">
    <property type="entry name" value="Winged helix-like DNA-binding domain superfamily/Winged helix DNA-binding domain"/>
    <property type="match status" value="1"/>
</dbReference>
<protein>
    <recommendedName>
        <fullName evidence="10">ECF RNA polymerase sigma factor SigE</fullName>
    </recommendedName>
</protein>
<evidence type="ECO:0000256" key="5">
    <source>
        <dbReference type="ARBA" id="ARBA00023163"/>
    </source>
</evidence>
<dbReference type="InterPro" id="IPR039425">
    <property type="entry name" value="RNA_pol_sigma-70-like"/>
</dbReference>
<dbReference type="Pfam" id="PF08281">
    <property type="entry name" value="Sigma70_r4_2"/>
    <property type="match status" value="1"/>
</dbReference>
<evidence type="ECO:0000259" key="6">
    <source>
        <dbReference type="Pfam" id="PF04542"/>
    </source>
</evidence>
<dbReference type="InterPro" id="IPR015943">
    <property type="entry name" value="WD40/YVTN_repeat-like_dom_sf"/>
</dbReference>
<dbReference type="KEGG" id="ftj:FTUN_0469"/>
<dbReference type="Pfam" id="PF04542">
    <property type="entry name" value="Sigma70_r2"/>
    <property type="match status" value="1"/>
</dbReference>
<dbReference type="Gene3D" id="2.130.10.10">
    <property type="entry name" value="YVTN repeat-like/Quinoprotein amine dehydrogenase"/>
    <property type="match status" value="2"/>
</dbReference>
<evidence type="ECO:0000256" key="1">
    <source>
        <dbReference type="ARBA" id="ARBA00010641"/>
    </source>
</evidence>
<organism evidence="8 9">
    <name type="scientific">Frigoriglobus tundricola</name>
    <dbReference type="NCBI Taxonomy" id="2774151"/>
    <lineage>
        <taxon>Bacteria</taxon>
        <taxon>Pseudomonadati</taxon>
        <taxon>Planctomycetota</taxon>
        <taxon>Planctomycetia</taxon>
        <taxon>Gemmatales</taxon>
        <taxon>Gemmataceae</taxon>
        <taxon>Frigoriglobus</taxon>
    </lineage>
</organism>
<dbReference type="AlphaFoldDB" id="A0A6M5YI19"/>
<keyword evidence="4" id="KW-0238">DNA-binding</keyword>
<sequence>MPGIRLAALVRRLRRDAAPDAGECADAVLVARFAATRDEAAFELLVRRHGAMVLAVCRRVLGHTEDAEDAFQAAFLVLARKAAYVRRGTAVPAWLHRVAVRIARRAASRRRPASVLISEPPARPAPDAAERSELRGLLDAEIDRLSEPFRRAFVLCYLEGLSNADAARVLGCPVGTIESRLTTARRTLRDRLARRIELPAGVLALLACPPGLSADTVTALSRAAVVAAQRGLRATIGIVREPAVGLAEQGVRAMTKALRMWMGVVLGVSLLGLAAGVGWANRADAPDAEPKIAAEAPTLPPVAPMPKPVDQPAAKGEEWPLAKQLYEVSSGKLFGTTPDGKSLLFQHNNSVGEVSLVGKPLRLRVGAQNQVHAAAISPDGKFSATAEGENGVKLRDATTGEIVEALWPKGDLPALQVAFTSDGAKLIVLCSRDNTNNGGPLAAQKATRLTRVSVWDLTARKELGHPILTDTTEREALPYYMLAGHGRFVLKTQAILEGDTGPRSRRVLKGRRFTTIDAVSGKEGKTIEVSGETIGPIWPDPLSSDGKTLALRDYAQNELRFLDTVSGKDRFPVSAFRRPIKAVAFSPDGRFVAAATGRAGNGNPDTIAAPSEVVIWDAATGKELSRATDKETIRDYSALVFGPDGSFLAAQTNSQGLSITVWGHLPPVEPAPPVPVAKAPDTTPTKPAAKAPDAVAPARFQALIRDLSGAGVTDTRRVEALFLAALGRLPTEVETRTLTAQLGRREDKAAALADLLGTLTETAEFRSHAEELGRMVK</sequence>
<evidence type="ECO:0000259" key="7">
    <source>
        <dbReference type="Pfam" id="PF08281"/>
    </source>
</evidence>
<dbReference type="SUPFAM" id="SSF88946">
    <property type="entry name" value="Sigma2 domain of RNA polymerase sigma factors"/>
    <property type="match status" value="1"/>
</dbReference>
<proteinExistence type="inferred from homology"/>
<dbReference type="PANTHER" id="PTHR43133:SF8">
    <property type="entry name" value="RNA POLYMERASE SIGMA FACTOR HI_1459-RELATED"/>
    <property type="match status" value="1"/>
</dbReference>
<dbReference type="EMBL" id="CP053452">
    <property type="protein sequence ID" value="QJW92971.1"/>
    <property type="molecule type" value="Genomic_DNA"/>
</dbReference>
<dbReference type="SUPFAM" id="SSF88659">
    <property type="entry name" value="Sigma3 and sigma4 domains of RNA polymerase sigma factors"/>
    <property type="match status" value="1"/>
</dbReference>
<dbReference type="GO" id="GO:0016987">
    <property type="term" value="F:sigma factor activity"/>
    <property type="evidence" value="ECO:0007669"/>
    <property type="project" value="UniProtKB-KW"/>
</dbReference>
<feature type="domain" description="RNA polymerase sigma-70 region 2" evidence="6">
    <location>
        <begin position="45"/>
        <end position="111"/>
    </location>
</feature>
<evidence type="ECO:0000256" key="4">
    <source>
        <dbReference type="ARBA" id="ARBA00023125"/>
    </source>
</evidence>
<keyword evidence="2" id="KW-0805">Transcription regulation</keyword>
<dbReference type="Gene3D" id="1.10.1740.10">
    <property type="match status" value="1"/>
</dbReference>
<evidence type="ECO:0000313" key="9">
    <source>
        <dbReference type="Proteomes" id="UP000503447"/>
    </source>
</evidence>